<evidence type="ECO:0000313" key="1">
    <source>
        <dbReference type="EMBL" id="QIG61002.1"/>
    </source>
</evidence>
<dbReference type="Proteomes" id="UP000609966">
    <property type="component" value="Segment"/>
</dbReference>
<name>A0A858E9R7_9CAUD</name>
<sequence length="89" mass="9954">MIPHNRGGTIKMARRQTVLELKTIAGDVFYLFSEDVFDTVTDPSTKLNSAVRGSELPFVKVRTTKALDGEEVYVNASLVVSYEKKFLDV</sequence>
<protein>
    <submittedName>
        <fullName evidence="1">Uncharacterized protein</fullName>
    </submittedName>
</protein>
<evidence type="ECO:0000313" key="2">
    <source>
        <dbReference type="Proteomes" id="UP000609966"/>
    </source>
</evidence>
<proteinExistence type="predicted"/>
<dbReference type="InterPro" id="IPR055633">
    <property type="entry name" value="DUF7209"/>
</dbReference>
<organism evidence="1 2">
    <name type="scientific">Listeria phage vB_Liva_VAfA18</name>
    <dbReference type="NCBI Taxonomy" id="2712945"/>
    <lineage>
        <taxon>Viruses</taxon>
        <taxon>Duplodnaviria</taxon>
        <taxon>Heunggongvirae</taxon>
        <taxon>Uroviricota</taxon>
        <taxon>Caudoviricetes</taxon>
        <taxon>Herelleviridae</taxon>
        <taxon>Jasinskavirinae</taxon>
        <taxon>Pecentumvirus</taxon>
        <taxon>Pecentumvirus list36</taxon>
    </lineage>
</organism>
<accession>A0A858E9R7</accession>
<reference evidence="1" key="1">
    <citation type="submission" date="2020-01" db="EMBL/GenBank/DDBJ databases">
        <title>Comparative genomic and phylogenetic analyses of the P100virus genus of Listeria bacteriophages and report of two new members.</title>
        <authorList>
            <person name="Blanco Fernandez M.D."/>
            <person name="Barrios M.E."/>
            <person name="Mbayed V.A."/>
            <person name="Klumpp J."/>
        </authorList>
    </citation>
    <scope>NUCLEOTIDE SEQUENCE</scope>
</reference>
<gene>
    <name evidence="1" type="ORF">vBLivaVAfA18_078</name>
</gene>
<dbReference type="EMBL" id="MN939540">
    <property type="protein sequence ID" value="QIG61002.1"/>
    <property type="molecule type" value="Genomic_DNA"/>
</dbReference>
<dbReference type="Pfam" id="PF23839">
    <property type="entry name" value="DUF7209"/>
    <property type="match status" value="1"/>
</dbReference>